<dbReference type="Gene3D" id="3.40.50.620">
    <property type="entry name" value="HUPs"/>
    <property type="match status" value="1"/>
</dbReference>
<feature type="compositionally biased region" description="Low complexity" evidence="1">
    <location>
        <begin position="72"/>
        <end position="82"/>
    </location>
</feature>
<dbReference type="InterPro" id="IPR014729">
    <property type="entry name" value="Rossmann-like_a/b/a_fold"/>
</dbReference>
<reference evidence="2 3" key="1">
    <citation type="submission" date="2024-12" db="EMBL/GenBank/DDBJ databases">
        <title>The unique morphological basis and parallel evolutionary history of personate flowers in Penstemon.</title>
        <authorList>
            <person name="Depatie T.H."/>
            <person name="Wessinger C.A."/>
        </authorList>
    </citation>
    <scope>NUCLEOTIDE SEQUENCE [LARGE SCALE GENOMIC DNA]</scope>
    <source>
        <strain evidence="2">WTNN_2</strain>
        <tissue evidence="2">Leaf</tissue>
    </source>
</reference>
<dbReference type="AlphaFoldDB" id="A0ABD3SUL9"/>
<proteinExistence type="predicted"/>
<dbReference type="PANTHER" id="PTHR47867">
    <property type="entry name" value="ADENINE NUCLEOTIDE ALPHA HYDROLASES-LIKE SUPERFAMILY PROTEIN"/>
    <property type="match status" value="1"/>
</dbReference>
<dbReference type="SUPFAM" id="SSF52402">
    <property type="entry name" value="Adenine nucleotide alpha hydrolases-like"/>
    <property type="match status" value="1"/>
</dbReference>
<feature type="region of interest" description="Disordered" evidence="1">
    <location>
        <begin position="61"/>
        <end position="86"/>
    </location>
</feature>
<name>A0ABD3SUL9_9LAMI</name>
<sequence>MEGGSATARKVMVVVDPTREAAGALEYALYHAVLEHDTLFLLHIENPNAWKNPFGAFFRRPLPPPQPGNGVGSTSTSTSMSAEGGGGGGGGGEVYFLDAMKHACMAAQPKMKVVVEKAEMVDGKDKASVILAYCTAHKIELLIVGQKRSLSNAILGPRRGGSLRGMDTADYLIEYSKCTCVAVQKKGQKAGYLLNSKTHKNFWLLA</sequence>
<comment type="caution">
    <text evidence="2">The sequence shown here is derived from an EMBL/GenBank/DDBJ whole genome shotgun (WGS) entry which is preliminary data.</text>
</comment>
<evidence type="ECO:0000256" key="1">
    <source>
        <dbReference type="SAM" id="MobiDB-lite"/>
    </source>
</evidence>
<keyword evidence="3" id="KW-1185">Reference proteome</keyword>
<evidence type="ECO:0008006" key="4">
    <source>
        <dbReference type="Google" id="ProtNLM"/>
    </source>
</evidence>
<accession>A0ABD3SUL9</accession>
<protein>
    <recommendedName>
        <fullName evidence="4">UspA domain-containing protein</fullName>
    </recommendedName>
</protein>
<dbReference type="EMBL" id="JBJXBP010000005">
    <property type="protein sequence ID" value="KAL3828305.1"/>
    <property type="molecule type" value="Genomic_DNA"/>
</dbReference>
<evidence type="ECO:0000313" key="2">
    <source>
        <dbReference type="EMBL" id="KAL3828305.1"/>
    </source>
</evidence>
<dbReference type="CDD" id="cd00293">
    <property type="entry name" value="USP-like"/>
    <property type="match status" value="1"/>
</dbReference>
<evidence type="ECO:0000313" key="3">
    <source>
        <dbReference type="Proteomes" id="UP001634393"/>
    </source>
</evidence>
<dbReference type="PANTHER" id="PTHR47867:SF1">
    <property type="entry name" value="ADENINE NUCLEOTIDE ALPHA HYDROLASES-LIKE SUPERFAMILY PROTEIN"/>
    <property type="match status" value="1"/>
</dbReference>
<organism evidence="2 3">
    <name type="scientific">Penstemon smallii</name>
    <dbReference type="NCBI Taxonomy" id="265156"/>
    <lineage>
        <taxon>Eukaryota</taxon>
        <taxon>Viridiplantae</taxon>
        <taxon>Streptophyta</taxon>
        <taxon>Embryophyta</taxon>
        <taxon>Tracheophyta</taxon>
        <taxon>Spermatophyta</taxon>
        <taxon>Magnoliopsida</taxon>
        <taxon>eudicotyledons</taxon>
        <taxon>Gunneridae</taxon>
        <taxon>Pentapetalae</taxon>
        <taxon>asterids</taxon>
        <taxon>lamiids</taxon>
        <taxon>Lamiales</taxon>
        <taxon>Plantaginaceae</taxon>
        <taxon>Cheloneae</taxon>
        <taxon>Penstemon</taxon>
    </lineage>
</organism>
<gene>
    <name evidence="2" type="ORF">ACJIZ3_017107</name>
</gene>
<dbReference type="Proteomes" id="UP001634393">
    <property type="component" value="Unassembled WGS sequence"/>
</dbReference>